<evidence type="ECO:0000256" key="1">
    <source>
        <dbReference type="SAM" id="MobiDB-lite"/>
    </source>
</evidence>
<name>A0AA47G930_9LACT</name>
<feature type="region of interest" description="Disordered" evidence="1">
    <location>
        <begin position="127"/>
        <end position="153"/>
    </location>
</feature>
<dbReference type="EMBL" id="CP114063">
    <property type="protein sequence ID" value="WAT24570.1"/>
    <property type="molecule type" value="Genomic_DNA"/>
</dbReference>
<dbReference type="AlphaFoldDB" id="A0AA47G930"/>
<evidence type="ECO:0000313" key="2">
    <source>
        <dbReference type="EMBL" id="WAT24570.1"/>
    </source>
</evidence>
<reference evidence="2" key="1">
    <citation type="submission" date="2022-12" db="EMBL/GenBank/DDBJ databases">
        <title>Whole genome sequence analysis of a duck derived balloon bacteium Aerococcus urinaeequi henan2020.</title>
        <authorList>
            <person name="Zhang H."/>
            <person name="Qiao H.X."/>
            <person name="Bian C.Z."/>
            <person name="Shu J.C."/>
        </authorList>
    </citation>
    <scope>NUCLEOTIDE SEQUENCE</scope>
    <source>
        <strain evidence="2">2020-HN-1</strain>
    </source>
</reference>
<evidence type="ECO:0008006" key="4">
    <source>
        <dbReference type="Google" id="ProtNLM"/>
    </source>
</evidence>
<gene>
    <name evidence="2" type="ORF">OZ415_00165</name>
</gene>
<protein>
    <recommendedName>
        <fullName evidence="4">DUF4355 domain-containing protein</fullName>
    </recommendedName>
</protein>
<evidence type="ECO:0000313" key="3">
    <source>
        <dbReference type="Proteomes" id="UP001164714"/>
    </source>
</evidence>
<proteinExistence type="predicted"/>
<dbReference type="Proteomes" id="UP001164714">
    <property type="component" value="Chromosome"/>
</dbReference>
<accession>A0AA47G930</accession>
<sequence>MTDNQPIYVTDPARAKALAEYEKYVSMTPEEQRMYNQENSKQHFTDDGGINMDAMQELADIKAQAREDYNDKQTKIREAELEAERVESEKLMQSFGEYIVRKNEEKAQQEIAKAKADADEQIERTVRHANNLKSEDEQATDNALKDMLKGLLG</sequence>
<organism evidence="2 3">
    <name type="scientific">Aerococcus urinaeequi</name>
    <dbReference type="NCBI Taxonomy" id="51665"/>
    <lineage>
        <taxon>Bacteria</taxon>
        <taxon>Bacillati</taxon>
        <taxon>Bacillota</taxon>
        <taxon>Bacilli</taxon>
        <taxon>Lactobacillales</taxon>
        <taxon>Aerococcaceae</taxon>
        <taxon>Aerococcus</taxon>
    </lineage>
</organism>
<dbReference type="RefSeq" id="WP_269105005.1">
    <property type="nucleotide sequence ID" value="NZ_CP114063.1"/>
</dbReference>
<feature type="compositionally biased region" description="Basic and acidic residues" evidence="1">
    <location>
        <begin position="143"/>
        <end position="153"/>
    </location>
</feature>